<dbReference type="EMBL" id="MT143622">
    <property type="protein sequence ID" value="QJA99015.1"/>
    <property type="molecule type" value="Genomic_DNA"/>
</dbReference>
<reference evidence="2" key="1">
    <citation type="submission" date="2020-03" db="EMBL/GenBank/DDBJ databases">
        <title>The deep terrestrial virosphere.</title>
        <authorList>
            <person name="Holmfeldt K."/>
            <person name="Nilsson E."/>
            <person name="Simone D."/>
            <person name="Lopez-Fernandez M."/>
            <person name="Wu X."/>
            <person name="de Brujin I."/>
            <person name="Lundin D."/>
            <person name="Andersson A."/>
            <person name="Bertilsson S."/>
            <person name="Dopson M."/>
        </authorList>
    </citation>
    <scope>NUCLEOTIDE SEQUENCE</scope>
    <source>
        <strain evidence="2">MM171A01418</strain>
    </source>
</reference>
<evidence type="ECO:0000256" key="1">
    <source>
        <dbReference type="SAM" id="MobiDB-lite"/>
    </source>
</evidence>
<feature type="region of interest" description="Disordered" evidence="1">
    <location>
        <begin position="78"/>
        <end position="110"/>
    </location>
</feature>
<protein>
    <submittedName>
        <fullName evidence="2">Uncharacterized protein</fullName>
    </submittedName>
</protein>
<dbReference type="AlphaFoldDB" id="A0A6M3M1Q3"/>
<sequence length="268" mass="30592">MMSNNPVYQAEFECSCGATGYIQATEEPAFCPVCGTTDIEIWESEFNILGDQASRRMSPQPSPKIVYKEKIVYRTRPESKNEGDRRFGYRGQGATPTTGHRGMRKDPNHKIVNDPPLITSILGEDGRRVYTVDCGYTGIRAIITNHLETWHEMSHEDAKEAVKIKNHQWQDKRHRLLAHDCKAKGLNPVSVQIIGYVKKKGNIREPRLYRYHIPECGFTGARTTLIRHLTMHHGYDKKTAQLMTKIRGVDSLADRTHVNKFLEDDPLS</sequence>
<gene>
    <name evidence="2" type="ORF">MM171A01418_0025</name>
</gene>
<accession>A0A6M3M1Q3</accession>
<name>A0A6M3M1Q3_9ZZZZ</name>
<evidence type="ECO:0000313" key="2">
    <source>
        <dbReference type="EMBL" id="QJA99015.1"/>
    </source>
</evidence>
<proteinExistence type="predicted"/>
<feature type="compositionally biased region" description="Basic and acidic residues" evidence="1">
    <location>
        <begin position="78"/>
        <end position="87"/>
    </location>
</feature>
<organism evidence="2">
    <name type="scientific">viral metagenome</name>
    <dbReference type="NCBI Taxonomy" id="1070528"/>
    <lineage>
        <taxon>unclassified sequences</taxon>
        <taxon>metagenomes</taxon>
        <taxon>organismal metagenomes</taxon>
    </lineage>
</organism>